<gene>
    <name evidence="2" type="ORF">KXJ69_06185</name>
</gene>
<proteinExistence type="predicted"/>
<dbReference type="InterPro" id="IPR013538">
    <property type="entry name" value="ASHA1/2-like_C"/>
</dbReference>
<dbReference type="AlphaFoldDB" id="A0A9X1FNG0"/>
<reference evidence="2" key="1">
    <citation type="submission" date="2021-07" db="EMBL/GenBank/DDBJ databases">
        <title>Aureisphaera sp. CAU 1614 isolated from sea sediment.</title>
        <authorList>
            <person name="Kim W."/>
        </authorList>
    </citation>
    <scope>NUCLEOTIDE SEQUENCE</scope>
    <source>
        <strain evidence="2">CAU 1614</strain>
    </source>
</reference>
<evidence type="ECO:0000313" key="2">
    <source>
        <dbReference type="EMBL" id="MBW2937687.1"/>
    </source>
</evidence>
<dbReference type="EMBL" id="JAHWDP010000002">
    <property type="protein sequence ID" value="MBW2937687.1"/>
    <property type="molecule type" value="Genomic_DNA"/>
</dbReference>
<dbReference type="Proteomes" id="UP001138686">
    <property type="component" value="Unassembled WGS sequence"/>
</dbReference>
<comment type="caution">
    <text evidence="2">The sequence shown here is derived from an EMBL/GenBank/DDBJ whole genome shotgun (WGS) entry which is preliminary data.</text>
</comment>
<protein>
    <submittedName>
        <fullName evidence="2">SRPBCC domain-containing protein</fullName>
    </submittedName>
</protein>
<organism evidence="2 3">
    <name type="scientific">Halomarinibacterium sedimenti</name>
    <dbReference type="NCBI Taxonomy" id="2857106"/>
    <lineage>
        <taxon>Bacteria</taxon>
        <taxon>Pseudomonadati</taxon>
        <taxon>Bacteroidota</taxon>
        <taxon>Flavobacteriia</taxon>
        <taxon>Flavobacteriales</taxon>
        <taxon>Flavobacteriaceae</taxon>
        <taxon>Halomarinibacterium</taxon>
    </lineage>
</organism>
<accession>A0A9X1FNG0</accession>
<dbReference type="RefSeq" id="WP_219052103.1">
    <property type="nucleotide sequence ID" value="NZ_JAHWDP010000002.1"/>
</dbReference>
<feature type="domain" description="Activator of Hsp90 ATPase homologue 1/2-like C-terminal" evidence="1">
    <location>
        <begin position="16"/>
        <end position="134"/>
    </location>
</feature>
<name>A0A9X1FNG0_9FLAO</name>
<evidence type="ECO:0000313" key="3">
    <source>
        <dbReference type="Proteomes" id="UP001138686"/>
    </source>
</evidence>
<keyword evidence="3" id="KW-1185">Reference proteome</keyword>
<dbReference type="Pfam" id="PF08327">
    <property type="entry name" value="AHSA1"/>
    <property type="match status" value="1"/>
</dbReference>
<evidence type="ECO:0000259" key="1">
    <source>
        <dbReference type="Pfam" id="PF08327"/>
    </source>
</evidence>
<dbReference type="CDD" id="cd07814">
    <property type="entry name" value="SRPBCC_CalC_Aha1-like"/>
    <property type="match status" value="1"/>
</dbReference>
<sequence length="145" mass="17128">MKESGFTIYNNLTIHAPVERVFEAISEPRHLINWWPQRCTGNPELGGAYNFYFTPEYDWYGEVSQIEKPHSFYIKMTQADTDWDPTTFGFDLEEENGKTQVRFSHFNWPACNDHFKIASYCWAILLKGLKDYLERGDIVPFEKRS</sequence>